<dbReference type="InterPro" id="IPR052549">
    <property type="entry name" value="SpmB"/>
</dbReference>
<feature type="transmembrane region" description="Helical" evidence="1">
    <location>
        <begin position="7"/>
        <end position="26"/>
    </location>
</feature>
<accession>A0A972GVD9</accession>
<evidence type="ECO:0000313" key="4">
    <source>
        <dbReference type="Proteomes" id="UP000641588"/>
    </source>
</evidence>
<evidence type="ECO:0000259" key="2">
    <source>
        <dbReference type="Pfam" id="PF07670"/>
    </source>
</evidence>
<dbReference type="Pfam" id="PF07670">
    <property type="entry name" value="Gate"/>
    <property type="match status" value="1"/>
</dbReference>
<sequence length="177" mass="19137">MYSIVNLISAWAIPVIIVFIPLYAAYRKVPVYESFVDGAKEGFDTAIRIIPHLVGMMVAISVFRASGAMELMLGWSRPFFEMIGIPSEVLPLAILRPITGAGSLAFTTDLLQQFGPDSMVGRIASTIQGSTDTTLYVITVYFGAIGIRKASYALKVGLISDIIGFAASILICYLVFA</sequence>
<feature type="transmembrane region" description="Helical" evidence="1">
    <location>
        <begin position="46"/>
        <end position="63"/>
    </location>
</feature>
<evidence type="ECO:0000256" key="1">
    <source>
        <dbReference type="SAM" id="Phobius"/>
    </source>
</evidence>
<proteinExistence type="predicted"/>
<keyword evidence="4" id="KW-1185">Reference proteome</keyword>
<dbReference type="Proteomes" id="UP000641588">
    <property type="component" value="Unassembled WGS sequence"/>
</dbReference>
<dbReference type="GO" id="GO:0005886">
    <property type="term" value="C:plasma membrane"/>
    <property type="evidence" value="ECO:0007669"/>
    <property type="project" value="TreeGrafter"/>
</dbReference>
<dbReference type="RefSeq" id="WP_171655851.1">
    <property type="nucleotide sequence ID" value="NZ_WHOD01000119.1"/>
</dbReference>
<dbReference type="PANTHER" id="PTHR35793:SF2">
    <property type="entry name" value="INNER MEMBRANE PROTEIN YJIG"/>
    <property type="match status" value="1"/>
</dbReference>
<organism evidence="3 4">
    <name type="scientific">Paenibacillus foliorum</name>
    <dbReference type="NCBI Taxonomy" id="2654974"/>
    <lineage>
        <taxon>Bacteria</taxon>
        <taxon>Bacillati</taxon>
        <taxon>Bacillota</taxon>
        <taxon>Bacilli</taxon>
        <taxon>Bacillales</taxon>
        <taxon>Paenibacillaceae</taxon>
        <taxon>Paenibacillus</taxon>
    </lineage>
</organism>
<keyword evidence="1" id="KW-1133">Transmembrane helix</keyword>
<gene>
    <name evidence="3" type="ORF">GC093_30895</name>
</gene>
<keyword evidence="1" id="KW-0812">Transmembrane</keyword>
<keyword evidence="1" id="KW-0472">Membrane</keyword>
<dbReference type="PANTHER" id="PTHR35793">
    <property type="entry name" value="INNER MEMBRANE PROTEIN YJIG"/>
    <property type="match status" value="1"/>
</dbReference>
<name>A0A972GVD9_9BACL</name>
<dbReference type="EMBL" id="WHOD01000119">
    <property type="protein sequence ID" value="NOU97601.1"/>
    <property type="molecule type" value="Genomic_DNA"/>
</dbReference>
<protein>
    <submittedName>
        <fullName evidence="3">Spore maturation protein</fullName>
    </submittedName>
</protein>
<feature type="transmembrane region" description="Helical" evidence="1">
    <location>
        <begin position="156"/>
        <end position="176"/>
    </location>
</feature>
<comment type="caution">
    <text evidence="3">The sequence shown here is derived from an EMBL/GenBank/DDBJ whole genome shotgun (WGS) entry which is preliminary data.</text>
</comment>
<reference evidence="3" key="1">
    <citation type="submission" date="2019-10" db="EMBL/GenBank/DDBJ databases">
        <title>Description of Paenibacillus glebae sp. nov.</title>
        <authorList>
            <person name="Carlier A."/>
            <person name="Qi S."/>
        </authorList>
    </citation>
    <scope>NUCLEOTIDE SEQUENCE</scope>
    <source>
        <strain evidence="3">LMG 31456</strain>
    </source>
</reference>
<dbReference type="InterPro" id="IPR011642">
    <property type="entry name" value="Gate_dom"/>
</dbReference>
<dbReference type="AlphaFoldDB" id="A0A972GVD9"/>
<feature type="domain" description="Nucleoside transporter/FeoB GTPase Gate" evidence="2">
    <location>
        <begin position="47"/>
        <end position="147"/>
    </location>
</feature>
<evidence type="ECO:0000313" key="3">
    <source>
        <dbReference type="EMBL" id="NOU97601.1"/>
    </source>
</evidence>